<evidence type="ECO:0000313" key="2">
    <source>
        <dbReference type="EMBL" id="MFC7193161.1"/>
    </source>
</evidence>
<accession>A0ABD5YV16</accession>
<protein>
    <recommendedName>
        <fullName evidence="5">Excalibur calcium-binding domain-containing protein</fullName>
    </recommendedName>
</protein>
<evidence type="ECO:0000313" key="4">
    <source>
        <dbReference type="Proteomes" id="UP001596417"/>
    </source>
</evidence>
<dbReference type="RefSeq" id="WP_390206997.1">
    <property type="nucleotide sequence ID" value="NZ_JBHSZC010000006.1"/>
</dbReference>
<dbReference type="EMBL" id="JBHTAX010000007">
    <property type="protein sequence ID" value="MFC7193296.1"/>
    <property type="molecule type" value="Genomic_DNA"/>
</dbReference>
<name>A0ABD5YV16_9EURY</name>
<reference evidence="2" key="1">
    <citation type="journal article" date="2014" name="Int. J. Syst. Evol. Microbiol.">
        <title>Complete genome sequence of Corynebacterium casei LMG S-19264T (=DSM 44701T), isolated from a smear-ripened cheese.</title>
        <authorList>
            <consortium name="US DOE Joint Genome Institute (JGI-PGF)"/>
            <person name="Walter F."/>
            <person name="Albersmeier A."/>
            <person name="Kalinowski J."/>
            <person name="Ruckert C."/>
        </authorList>
    </citation>
    <scope>NUCLEOTIDE SEQUENCE [LARGE SCALE GENOMIC DNA]</scope>
    <source>
        <strain evidence="2">NBRC 107106</strain>
    </source>
</reference>
<organism evidence="2 4">
    <name type="scientific">Halocatena marina</name>
    <dbReference type="NCBI Taxonomy" id="2934937"/>
    <lineage>
        <taxon>Archaea</taxon>
        <taxon>Methanobacteriati</taxon>
        <taxon>Methanobacteriota</taxon>
        <taxon>Stenosarchaea group</taxon>
        <taxon>Halobacteria</taxon>
        <taxon>Halobacteriales</taxon>
        <taxon>Natronomonadaceae</taxon>
        <taxon>Halocatena</taxon>
    </lineage>
</organism>
<comment type="caution">
    <text evidence="2">The sequence shown here is derived from an EMBL/GenBank/DDBJ whole genome shotgun (WGS) entry which is preliminary data.</text>
</comment>
<evidence type="ECO:0000256" key="1">
    <source>
        <dbReference type="SAM" id="MobiDB-lite"/>
    </source>
</evidence>
<proteinExistence type="predicted"/>
<feature type="compositionally biased region" description="Low complexity" evidence="1">
    <location>
        <begin position="86"/>
        <end position="145"/>
    </location>
</feature>
<gene>
    <name evidence="2" type="ORF">ACFQL7_27520</name>
    <name evidence="3" type="ORF">ACFQL7_28240</name>
</gene>
<dbReference type="Proteomes" id="UP001596417">
    <property type="component" value="Unassembled WGS sequence"/>
</dbReference>
<dbReference type="AlphaFoldDB" id="A0ABD5YV16"/>
<dbReference type="EMBL" id="JBHTAX010000007">
    <property type="protein sequence ID" value="MFC7193161.1"/>
    <property type="molecule type" value="Genomic_DNA"/>
</dbReference>
<evidence type="ECO:0008006" key="5">
    <source>
        <dbReference type="Google" id="ProtNLM"/>
    </source>
</evidence>
<evidence type="ECO:0000313" key="3">
    <source>
        <dbReference type="EMBL" id="MFC7193296.1"/>
    </source>
</evidence>
<feature type="region of interest" description="Disordered" evidence="1">
    <location>
        <begin position="86"/>
        <end position="202"/>
    </location>
</feature>
<keyword evidence="4" id="KW-1185">Reference proteome</keyword>
<reference evidence="4" key="2">
    <citation type="journal article" date="2019" name="Int. J. Syst. Evol. Microbiol.">
        <title>The Global Catalogue of Microorganisms (GCM) 10K type strain sequencing project: providing services to taxonomists for standard genome sequencing and annotation.</title>
        <authorList>
            <consortium name="The Broad Institute Genomics Platform"/>
            <consortium name="The Broad Institute Genome Sequencing Center for Infectious Disease"/>
            <person name="Wu L."/>
            <person name="Ma J."/>
        </authorList>
    </citation>
    <scope>NUCLEOTIDE SEQUENCE [LARGE SCALE GENOMIC DNA]</scope>
    <source>
        <strain evidence="4">RDMS1</strain>
    </source>
</reference>
<reference evidence="2" key="3">
    <citation type="submission" date="2024-09" db="EMBL/GenBank/DDBJ databases">
        <authorList>
            <person name="Sun Q."/>
        </authorList>
    </citation>
    <scope>NUCLEOTIDE SEQUENCE</scope>
    <source>
        <strain evidence="2">NBRC 107106</strain>
    </source>
</reference>
<sequence>MLSVAIYLLPIIAGFALGTNYRQSADRLSRLPGIQAGGGTVTTIGGFGYGLLVPILVFATGGGSETTSPTNNTTASMTPTVTDTVVTTSPITSTPDQTTSIPTPDQTTPTPTPTATPTATSTPTPTPTQTTTETPKPTTTTTTETPPDDSVELPPPSGDASDPYDCSDFDTHAQAQAVLENTPGDPSDLDGDENGVACESLS</sequence>